<evidence type="ECO:0000313" key="6">
    <source>
        <dbReference type="EMBL" id="QNE76861.1"/>
    </source>
</evidence>
<feature type="transmembrane region" description="Helical" evidence="4">
    <location>
        <begin position="848"/>
        <end position="869"/>
    </location>
</feature>
<dbReference type="InterPro" id="IPR000873">
    <property type="entry name" value="AMP-dep_synth/lig_dom"/>
</dbReference>
<feature type="transmembrane region" description="Helical" evidence="4">
    <location>
        <begin position="610"/>
        <end position="631"/>
    </location>
</feature>
<dbReference type="Pfam" id="PF01757">
    <property type="entry name" value="Acyl_transf_3"/>
    <property type="match status" value="1"/>
</dbReference>
<feature type="transmembrane region" description="Helical" evidence="4">
    <location>
        <begin position="690"/>
        <end position="711"/>
    </location>
</feature>
<evidence type="ECO:0000256" key="2">
    <source>
        <dbReference type="ARBA" id="ARBA00022598"/>
    </source>
</evidence>
<dbReference type="InterPro" id="IPR036736">
    <property type="entry name" value="ACP-like_sf"/>
</dbReference>
<dbReference type="GO" id="GO:0006631">
    <property type="term" value="P:fatty acid metabolic process"/>
    <property type="evidence" value="ECO:0007669"/>
    <property type="project" value="TreeGrafter"/>
</dbReference>
<feature type="transmembrane region" description="Helical" evidence="4">
    <location>
        <begin position="651"/>
        <end position="670"/>
    </location>
</feature>
<dbReference type="InterPro" id="IPR045851">
    <property type="entry name" value="AMP-bd_C_sf"/>
</dbReference>
<dbReference type="Gene3D" id="3.40.50.12780">
    <property type="entry name" value="N-terminal domain of ligase-like"/>
    <property type="match status" value="1"/>
</dbReference>
<dbReference type="Gene3D" id="3.30.300.30">
    <property type="match status" value="1"/>
</dbReference>
<dbReference type="GO" id="GO:0031956">
    <property type="term" value="F:medium-chain fatty acid-CoA ligase activity"/>
    <property type="evidence" value="ECO:0007669"/>
    <property type="project" value="TreeGrafter"/>
</dbReference>
<evidence type="ECO:0000259" key="5">
    <source>
        <dbReference type="PROSITE" id="PS50075"/>
    </source>
</evidence>
<dbReference type="InterPro" id="IPR009081">
    <property type="entry name" value="PP-bd_ACP"/>
</dbReference>
<dbReference type="Pfam" id="PF00550">
    <property type="entry name" value="PP-binding"/>
    <property type="match status" value="1"/>
</dbReference>
<dbReference type="InterPro" id="IPR042099">
    <property type="entry name" value="ANL_N_sf"/>
</dbReference>
<keyword evidence="2" id="KW-0436">Ligase</keyword>
<dbReference type="InterPro" id="IPR002656">
    <property type="entry name" value="Acyl_transf_3_dom"/>
</dbReference>
<comment type="similarity">
    <text evidence="1">Belongs to the ATP-dependent AMP-binding enzyme family.</text>
</comment>
<feature type="transmembrane region" description="Helical" evidence="4">
    <location>
        <begin position="823"/>
        <end position="842"/>
    </location>
</feature>
<feature type="transmembrane region" description="Helical" evidence="4">
    <location>
        <begin position="798"/>
        <end position="816"/>
    </location>
</feature>
<organism evidence="6 7">
    <name type="scientific">Streptomyces finlayi</name>
    <dbReference type="NCBI Taxonomy" id="67296"/>
    <lineage>
        <taxon>Bacteria</taxon>
        <taxon>Bacillati</taxon>
        <taxon>Actinomycetota</taxon>
        <taxon>Actinomycetes</taxon>
        <taxon>Kitasatosporales</taxon>
        <taxon>Streptomycetaceae</taxon>
        <taxon>Streptomyces</taxon>
    </lineage>
</organism>
<feature type="compositionally biased region" description="Low complexity" evidence="3">
    <location>
        <begin position="487"/>
        <end position="504"/>
    </location>
</feature>
<evidence type="ECO:0000256" key="1">
    <source>
        <dbReference type="ARBA" id="ARBA00006432"/>
    </source>
</evidence>
<evidence type="ECO:0000256" key="4">
    <source>
        <dbReference type="SAM" id="Phobius"/>
    </source>
</evidence>
<protein>
    <submittedName>
        <fullName evidence="6">AMP-binding protein</fullName>
    </submittedName>
</protein>
<sequence length="890" mass="95890">MQPPPLSPASTGFVPFVRNLTVHGDRPALITPDGELTYRELAAQVEDTARRLGSRPRLVLLAGANSPQALVHYLAALSAGHPLLLVPGSSEEAVRSLTAAYDPDVVVRPAADGRWTMDERRKVSNHTFHPDLALLLSTSGSTGSPKLVRLSRENLQSNAAAIASYLGIRETDRAATTLPMHYCYGLSVVNSHLMSGAGLILTGLSVADTCFWDLFRTARGSSLAAVPYTFELLDRVGFADMDLPHLRYVTQAGGRLAPEKVRRYAELGRRGGWDLFVMYGQTEATARMAYLPPDLALTHPQTIGVPVPGGSFRIDPVEDETAGTLPPGTGELVYCGSNVMLGYADSPADLSLGRTVQELRTGDLARRTPEGLYEVVGRRSRFAKILGVRIDPQRVEELLARQGVAAYCVGGDDELLVGTVAAAGEAAEDGAAGQDEDVRARRIRRLVAEECALPTRSVRVLFLPELPRLATGKPDHEALRRAAGREGPVTGTSTTPAPAAVASAGGRSEPADLLALYAEILDIPRGDVTEDSSFVSLGGDSLGYVEMSIRLEEALGQLPQGWHVLPVGELTRMTAASKPRRARALHALETGVLLRAVSIILIVAGHIPLFLVQGGAHTLLGVAGFNFARFLLTDAPRRVRVRNIWRSTLRVVVPSVVWITAALFVFGEYHVPHAFLVSSVMGPFGDRTTFHFWFLESLVYFLLVAAALLAVPAVHRAERRFPFALPMALAGVGLVTRYELFGLDIAAHFLKPVGVFWLIALGWAAARATDIPRRLLVTAAVAATVHDLFPGAQTQREILVIIGLALLVWVPSIPSLPLVNRIAGVLAGASLYIYLTHFMIYPHFDSPVVGLLASLAVGIAYGASVNRTARAFRRRSRARRTARCEGRVGP</sequence>
<dbReference type="Gene3D" id="1.10.1200.10">
    <property type="entry name" value="ACP-like"/>
    <property type="match status" value="1"/>
</dbReference>
<reference evidence="7" key="1">
    <citation type="submission" date="2019-10" db="EMBL/GenBank/DDBJ databases">
        <title>Antimicrobial potential of Antarctic Bacteria.</title>
        <authorList>
            <person name="Benaud N."/>
            <person name="Edwards R.J."/>
            <person name="Ferrari B.C."/>
        </authorList>
    </citation>
    <scope>NUCLEOTIDE SEQUENCE [LARGE SCALE GENOMIC DNA]</scope>
    <source>
        <strain evidence="7">NBSH44</strain>
    </source>
</reference>
<dbReference type="Pfam" id="PF00501">
    <property type="entry name" value="AMP-binding"/>
    <property type="match status" value="1"/>
</dbReference>
<dbReference type="PANTHER" id="PTHR43201">
    <property type="entry name" value="ACYL-COA SYNTHETASE"/>
    <property type="match status" value="1"/>
</dbReference>
<feature type="region of interest" description="Disordered" evidence="3">
    <location>
        <begin position="484"/>
        <end position="504"/>
    </location>
</feature>
<feature type="transmembrane region" description="Helical" evidence="4">
    <location>
        <begin position="723"/>
        <end position="740"/>
    </location>
</feature>
<keyword evidence="4" id="KW-0812">Transmembrane</keyword>
<dbReference type="KEGG" id="sfiy:F0344_21590"/>
<accession>A0A7G7BNE6</accession>
<dbReference type="PANTHER" id="PTHR43201:SF5">
    <property type="entry name" value="MEDIUM-CHAIN ACYL-COA LIGASE ACSF2, MITOCHONDRIAL"/>
    <property type="match status" value="1"/>
</dbReference>
<dbReference type="PROSITE" id="PS50075">
    <property type="entry name" value="CARRIER"/>
    <property type="match status" value="1"/>
</dbReference>
<feature type="domain" description="Carrier" evidence="5">
    <location>
        <begin position="504"/>
        <end position="581"/>
    </location>
</feature>
<dbReference type="AlphaFoldDB" id="A0A7G7BNE6"/>
<dbReference type="EMBL" id="CP045702">
    <property type="protein sequence ID" value="QNE76861.1"/>
    <property type="molecule type" value="Genomic_DNA"/>
</dbReference>
<evidence type="ECO:0000256" key="3">
    <source>
        <dbReference type="SAM" id="MobiDB-lite"/>
    </source>
</evidence>
<name>A0A7G7BNE6_9ACTN</name>
<keyword evidence="4" id="KW-0472">Membrane</keyword>
<dbReference type="SUPFAM" id="SSF56801">
    <property type="entry name" value="Acetyl-CoA synthetase-like"/>
    <property type="match status" value="1"/>
</dbReference>
<evidence type="ECO:0000313" key="7">
    <source>
        <dbReference type="Proteomes" id="UP000515307"/>
    </source>
</evidence>
<dbReference type="SUPFAM" id="SSF47336">
    <property type="entry name" value="ACP-like"/>
    <property type="match status" value="1"/>
</dbReference>
<gene>
    <name evidence="6" type="ORF">F0344_21590</name>
</gene>
<proteinExistence type="inferred from homology"/>
<dbReference type="Proteomes" id="UP000515307">
    <property type="component" value="Chromosome"/>
</dbReference>
<dbReference type="GO" id="GO:0016747">
    <property type="term" value="F:acyltransferase activity, transferring groups other than amino-acyl groups"/>
    <property type="evidence" value="ECO:0007669"/>
    <property type="project" value="InterPro"/>
</dbReference>
<keyword evidence="4" id="KW-1133">Transmembrane helix</keyword>
<keyword evidence="7" id="KW-1185">Reference proteome</keyword>